<proteinExistence type="predicted"/>
<dbReference type="InterPro" id="IPR057212">
    <property type="entry name" value="DUF7890"/>
</dbReference>
<dbReference type="EMBL" id="CP136895">
    <property type="protein sequence ID" value="WOL12421.1"/>
    <property type="molecule type" value="Genomic_DNA"/>
</dbReference>
<evidence type="ECO:0000256" key="1">
    <source>
        <dbReference type="SAM" id="MobiDB-lite"/>
    </source>
</evidence>
<organism evidence="3 4">
    <name type="scientific">Canna indica</name>
    <name type="common">Indian-shot</name>
    <dbReference type="NCBI Taxonomy" id="4628"/>
    <lineage>
        <taxon>Eukaryota</taxon>
        <taxon>Viridiplantae</taxon>
        <taxon>Streptophyta</taxon>
        <taxon>Embryophyta</taxon>
        <taxon>Tracheophyta</taxon>
        <taxon>Spermatophyta</taxon>
        <taxon>Magnoliopsida</taxon>
        <taxon>Liliopsida</taxon>
        <taxon>Zingiberales</taxon>
        <taxon>Cannaceae</taxon>
        <taxon>Canna</taxon>
    </lineage>
</organism>
<dbReference type="PANTHER" id="PTHR35704">
    <property type="entry name" value="OS02G0254600 PROTEIN"/>
    <property type="match status" value="1"/>
</dbReference>
<dbReference type="Pfam" id="PF25418">
    <property type="entry name" value="DUF7890"/>
    <property type="match status" value="1"/>
</dbReference>
<reference evidence="3 4" key="1">
    <citation type="submission" date="2023-10" db="EMBL/GenBank/DDBJ databases">
        <title>Chromosome-scale genome assembly provides insights into flower coloration mechanisms of Canna indica.</title>
        <authorList>
            <person name="Li C."/>
        </authorList>
    </citation>
    <scope>NUCLEOTIDE SEQUENCE [LARGE SCALE GENOMIC DNA]</scope>
    <source>
        <tissue evidence="3">Flower</tissue>
    </source>
</reference>
<gene>
    <name evidence="3" type="ORF">Cni_G21188</name>
</gene>
<evidence type="ECO:0000313" key="3">
    <source>
        <dbReference type="EMBL" id="WOL12421.1"/>
    </source>
</evidence>
<sequence length="133" mass="14898">MGNFLPKAVSPAKPSNKSKQGSCLHLSVPLYWFHTKVKKRTNAAIGRGRETKSPLPVGENKKESEKKGVIRVKVVLTKEEATQLLAMCARGEERMAAVKAMRRLERLQACRRQLSSCRSWRPALVSIPEDKLS</sequence>
<protein>
    <recommendedName>
        <fullName evidence="2">DUF7890 domain-containing protein</fullName>
    </recommendedName>
</protein>
<name>A0AAQ3QKG7_9LILI</name>
<evidence type="ECO:0000259" key="2">
    <source>
        <dbReference type="Pfam" id="PF25418"/>
    </source>
</evidence>
<evidence type="ECO:0000313" key="4">
    <source>
        <dbReference type="Proteomes" id="UP001327560"/>
    </source>
</evidence>
<accession>A0AAQ3QKG7</accession>
<dbReference type="AlphaFoldDB" id="A0AAQ3QKG7"/>
<keyword evidence="4" id="KW-1185">Reference proteome</keyword>
<feature type="domain" description="DUF7890" evidence="2">
    <location>
        <begin position="69"/>
        <end position="91"/>
    </location>
</feature>
<feature type="region of interest" description="Disordered" evidence="1">
    <location>
        <begin position="43"/>
        <end position="65"/>
    </location>
</feature>
<feature type="region of interest" description="Disordered" evidence="1">
    <location>
        <begin position="1"/>
        <end position="21"/>
    </location>
</feature>
<dbReference type="PANTHER" id="PTHR35704:SF1">
    <property type="entry name" value="OS02G0254600 PROTEIN"/>
    <property type="match status" value="1"/>
</dbReference>
<dbReference type="Proteomes" id="UP001327560">
    <property type="component" value="Chromosome 6"/>
</dbReference>